<proteinExistence type="inferred from homology"/>
<name>A0A2P1CLQ0_9HEMI</name>
<dbReference type="GO" id="GO:0031966">
    <property type="term" value="C:mitochondrial membrane"/>
    <property type="evidence" value="ECO:0007669"/>
    <property type="project" value="UniProtKB-SubCell"/>
</dbReference>
<evidence type="ECO:0000256" key="4">
    <source>
        <dbReference type="ARBA" id="ARBA00022448"/>
    </source>
</evidence>
<dbReference type="Pfam" id="PF00895">
    <property type="entry name" value="ATP-synt_8"/>
    <property type="match status" value="1"/>
</dbReference>
<dbReference type="AlphaFoldDB" id="A0A2P1CLQ0"/>
<comment type="subcellular location">
    <subcellularLocation>
        <location evidence="1 12">Mitochondrion membrane</location>
        <topology evidence="1 12">Single-pass membrane protein</topology>
    </subcellularLocation>
</comment>
<dbReference type="EMBL" id="MF173618">
    <property type="protein sequence ID" value="AVJ52262.1"/>
    <property type="molecule type" value="Genomic_DNA"/>
</dbReference>
<evidence type="ECO:0000256" key="3">
    <source>
        <dbReference type="ARBA" id="ARBA00011291"/>
    </source>
</evidence>
<keyword evidence="4 12" id="KW-0813">Transport</keyword>
<comment type="subunit">
    <text evidence="3">F-type ATPases have 2 components, CF(1) - the catalytic core - and CF(0) - the membrane proton channel.</text>
</comment>
<evidence type="ECO:0000256" key="12">
    <source>
        <dbReference type="RuleBase" id="RU003661"/>
    </source>
</evidence>
<dbReference type="GO" id="GO:0015078">
    <property type="term" value="F:proton transmembrane transporter activity"/>
    <property type="evidence" value="ECO:0007669"/>
    <property type="project" value="InterPro"/>
</dbReference>
<evidence type="ECO:0000256" key="9">
    <source>
        <dbReference type="ARBA" id="ARBA00023065"/>
    </source>
</evidence>
<evidence type="ECO:0000256" key="2">
    <source>
        <dbReference type="ARBA" id="ARBA00008892"/>
    </source>
</evidence>
<evidence type="ECO:0000256" key="13">
    <source>
        <dbReference type="SAM" id="Phobius"/>
    </source>
</evidence>
<evidence type="ECO:0000256" key="5">
    <source>
        <dbReference type="ARBA" id="ARBA00022547"/>
    </source>
</evidence>
<keyword evidence="11 13" id="KW-0472">Membrane</keyword>
<feature type="transmembrane region" description="Helical" evidence="13">
    <location>
        <begin position="6"/>
        <end position="28"/>
    </location>
</feature>
<evidence type="ECO:0000256" key="8">
    <source>
        <dbReference type="ARBA" id="ARBA00022989"/>
    </source>
</evidence>
<evidence type="ECO:0000256" key="11">
    <source>
        <dbReference type="ARBA" id="ARBA00023136"/>
    </source>
</evidence>
<sequence>MPQMAPLYWELLFIMFIVSLIIMSIILFHMPKITSSTKMNYNQLTNQINWKW</sequence>
<geneLocation type="mitochondrion" evidence="14"/>
<evidence type="ECO:0000313" key="14">
    <source>
        <dbReference type="EMBL" id="AVJ52262.1"/>
    </source>
</evidence>
<protein>
    <recommendedName>
        <fullName evidence="12">ATP synthase complex subunit 8</fullName>
    </recommendedName>
</protein>
<dbReference type="InterPro" id="IPR001421">
    <property type="entry name" value="ATP8_metazoa"/>
</dbReference>
<keyword evidence="10 12" id="KW-0496">Mitochondrion</keyword>
<gene>
    <name evidence="14" type="primary">ATP8</name>
</gene>
<dbReference type="GO" id="GO:0045259">
    <property type="term" value="C:proton-transporting ATP synthase complex"/>
    <property type="evidence" value="ECO:0007669"/>
    <property type="project" value="UniProtKB-KW"/>
</dbReference>
<evidence type="ECO:0000256" key="7">
    <source>
        <dbReference type="ARBA" id="ARBA00022781"/>
    </source>
</evidence>
<keyword evidence="5 12" id="KW-0138">CF(0)</keyword>
<accession>A0A2P1CLQ0</accession>
<dbReference type="GO" id="GO:0015986">
    <property type="term" value="P:proton motive force-driven ATP synthesis"/>
    <property type="evidence" value="ECO:0007669"/>
    <property type="project" value="InterPro"/>
</dbReference>
<keyword evidence="7 12" id="KW-0375">Hydrogen ion transport</keyword>
<evidence type="ECO:0000256" key="10">
    <source>
        <dbReference type="ARBA" id="ARBA00023128"/>
    </source>
</evidence>
<evidence type="ECO:0000256" key="1">
    <source>
        <dbReference type="ARBA" id="ARBA00004304"/>
    </source>
</evidence>
<keyword evidence="6 12" id="KW-0812">Transmembrane</keyword>
<reference evidence="14" key="1">
    <citation type="journal article" date="2018" name="Cladistics">
        <title>Phylogeny and the colourful history of jewel bugs (Insecta: Hemiptera: Scutelleridae).</title>
        <authorList>
            <person name="Wu Y."/>
            <person name="Redei D."/>
            <person name="Eger J."/>
            <person name="Wang Y."/>
            <person name="Wu H."/>
            <person name="Carapezza A."/>
            <person name="Kment P."/>
            <person name="Cai B."/>
            <person name="Sun X."/>
            <person name="Guo P."/>
            <person name="Luo J."/>
            <person name="Xie Q."/>
        </authorList>
    </citation>
    <scope>NUCLEOTIDE SEQUENCE</scope>
</reference>
<organism evidence="14">
    <name type="scientific">Agonosoma flavolineatum</name>
    <dbReference type="NCBI Taxonomy" id="2080385"/>
    <lineage>
        <taxon>Eukaryota</taxon>
        <taxon>Metazoa</taxon>
        <taxon>Ecdysozoa</taxon>
        <taxon>Arthropoda</taxon>
        <taxon>Hexapoda</taxon>
        <taxon>Insecta</taxon>
        <taxon>Pterygota</taxon>
        <taxon>Neoptera</taxon>
        <taxon>Paraneoptera</taxon>
        <taxon>Hemiptera</taxon>
        <taxon>Heteroptera</taxon>
        <taxon>Panheteroptera</taxon>
        <taxon>Pentatomomorpha</taxon>
        <taxon>Pentatomoidea</taxon>
        <taxon>Scutelleridae</taxon>
        <taxon>Pachycorinae</taxon>
        <taxon>Agonosoma</taxon>
    </lineage>
</organism>
<keyword evidence="8 13" id="KW-1133">Transmembrane helix</keyword>
<keyword evidence="9 12" id="KW-0406">Ion transport</keyword>
<evidence type="ECO:0000256" key="6">
    <source>
        <dbReference type="ARBA" id="ARBA00022692"/>
    </source>
</evidence>
<comment type="similarity">
    <text evidence="2 12">Belongs to the ATPase protein 8 family.</text>
</comment>